<protein>
    <submittedName>
        <fullName evidence="2">Uncharacterized protein</fullName>
    </submittedName>
</protein>
<evidence type="ECO:0000313" key="3">
    <source>
        <dbReference type="Proteomes" id="UP000054565"/>
    </source>
</evidence>
<feature type="compositionally biased region" description="Basic and acidic residues" evidence="1">
    <location>
        <begin position="77"/>
        <end position="90"/>
    </location>
</feature>
<reference evidence="3" key="1">
    <citation type="journal article" date="2010" name="Genome Res.">
        <title>Population genomic sequencing of Coccidioides fungi reveals recent hybridization and transposon control.</title>
        <authorList>
            <person name="Neafsey D.E."/>
            <person name="Barker B.M."/>
            <person name="Sharpton T.J."/>
            <person name="Stajich J.E."/>
            <person name="Park D.J."/>
            <person name="Whiston E."/>
            <person name="Hung C.-Y."/>
            <person name="McMahan C."/>
            <person name="White J."/>
            <person name="Sykes S."/>
            <person name="Heiman D."/>
            <person name="Young S."/>
            <person name="Zeng Q."/>
            <person name="Abouelleil A."/>
            <person name="Aftuck L."/>
            <person name="Bessette D."/>
            <person name="Brown A."/>
            <person name="FitzGerald M."/>
            <person name="Lui A."/>
            <person name="Macdonald J.P."/>
            <person name="Priest M."/>
            <person name="Orbach M.J."/>
            <person name="Galgiani J.N."/>
            <person name="Kirkland T.N."/>
            <person name="Cole G.T."/>
            <person name="Birren B.W."/>
            <person name="Henn M.R."/>
            <person name="Taylor J.W."/>
            <person name="Rounsley S.D."/>
        </authorList>
    </citation>
    <scope>NUCLEOTIDE SEQUENCE [LARGE SCALE GENOMIC DNA]</scope>
    <source>
        <strain evidence="3">RMSCC 2394</strain>
    </source>
</reference>
<sequence length="116" mass="13137">MECKEALAEQPDADIALGSRNGLKYAIHRRLPPATRFQPMSMLNPNLIDYSDEDAYYDNYDTGTIMTMENTELTNDKKFNQTDKGGERVRSCKMPNECNGRRTSGFMSETNAQMPA</sequence>
<feature type="region of interest" description="Disordered" evidence="1">
    <location>
        <begin position="77"/>
        <end position="116"/>
    </location>
</feature>
<evidence type="ECO:0000313" key="2">
    <source>
        <dbReference type="EMBL" id="KMP03562.1"/>
    </source>
</evidence>
<accession>A0A0J7B198</accession>
<proteinExistence type="predicted"/>
<evidence type="ECO:0000256" key="1">
    <source>
        <dbReference type="SAM" id="MobiDB-lite"/>
    </source>
</evidence>
<dbReference type="EMBL" id="DS028094">
    <property type="protein sequence ID" value="KMP03562.1"/>
    <property type="molecule type" value="Genomic_DNA"/>
</dbReference>
<name>A0A0J7B198_COCIT</name>
<feature type="compositionally biased region" description="Polar residues" evidence="1">
    <location>
        <begin position="101"/>
        <end position="116"/>
    </location>
</feature>
<gene>
    <name evidence="2" type="ORF">CIRG_03254</name>
</gene>
<organism evidence="2 3">
    <name type="scientific">Coccidioides immitis RMSCC 2394</name>
    <dbReference type="NCBI Taxonomy" id="404692"/>
    <lineage>
        <taxon>Eukaryota</taxon>
        <taxon>Fungi</taxon>
        <taxon>Dikarya</taxon>
        <taxon>Ascomycota</taxon>
        <taxon>Pezizomycotina</taxon>
        <taxon>Eurotiomycetes</taxon>
        <taxon>Eurotiomycetidae</taxon>
        <taxon>Onygenales</taxon>
        <taxon>Onygenaceae</taxon>
        <taxon>Coccidioides</taxon>
    </lineage>
</organism>
<dbReference type="AlphaFoldDB" id="A0A0J7B198"/>
<dbReference type="Proteomes" id="UP000054565">
    <property type="component" value="Unassembled WGS sequence"/>
</dbReference>